<reference evidence="3" key="1">
    <citation type="journal article" date="2011" name="Genome Biol.">
        <title>Comparative genomics of the social amoebae Dictyostelium discoideum and Dictyostelium purpureum.</title>
        <authorList>
            <consortium name="US DOE Joint Genome Institute (JGI-PGF)"/>
            <person name="Sucgang R."/>
            <person name="Kuo A."/>
            <person name="Tian X."/>
            <person name="Salerno W."/>
            <person name="Parikh A."/>
            <person name="Feasley C.L."/>
            <person name="Dalin E."/>
            <person name="Tu H."/>
            <person name="Huang E."/>
            <person name="Barry K."/>
            <person name="Lindquist E."/>
            <person name="Shapiro H."/>
            <person name="Bruce D."/>
            <person name="Schmutz J."/>
            <person name="Salamov A."/>
            <person name="Fey P."/>
            <person name="Gaudet P."/>
            <person name="Anjard C."/>
            <person name="Babu M.M."/>
            <person name="Basu S."/>
            <person name="Bushmanova Y."/>
            <person name="van der Wel H."/>
            <person name="Katoh-Kurasawa M."/>
            <person name="Dinh C."/>
            <person name="Coutinho P.M."/>
            <person name="Saito T."/>
            <person name="Elias M."/>
            <person name="Schaap P."/>
            <person name="Kay R.R."/>
            <person name="Henrissat B."/>
            <person name="Eichinger L."/>
            <person name="Rivero F."/>
            <person name="Putnam N.H."/>
            <person name="West C.M."/>
            <person name="Loomis W.F."/>
            <person name="Chisholm R.L."/>
            <person name="Shaulsky G."/>
            <person name="Strassmann J.E."/>
            <person name="Queller D.C."/>
            <person name="Kuspa A."/>
            <person name="Grigoriev I.V."/>
        </authorList>
    </citation>
    <scope>NUCLEOTIDE SEQUENCE [LARGE SCALE GENOMIC DNA]</scope>
    <source>
        <strain evidence="3">QSDP1</strain>
    </source>
</reference>
<proteinExistence type="predicted"/>
<name>F0ZY39_DICPU</name>
<evidence type="ECO:0008006" key="4">
    <source>
        <dbReference type="Google" id="ProtNLM"/>
    </source>
</evidence>
<dbReference type="OMA" id="FIQLEFF"/>
<dbReference type="InterPro" id="IPR016024">
    <property type="entry name" value="ARM-type_fold"/>
</dbReference>
<dbReference type="GeneID" id="10507983"/>
<dbReference type="GO" id="GO:0005829">
    <property type="term" value="C:cytosol"/>
    <property type="evidence" value="ECO:0000318"/>
    <property type="project" value="GO_Central"/>
</dbReference>
<dbReference type="SUPFAM" id="SSF48371">
    <property type="entry name" value="ARM repeat"/>
    <property type="match status" value="1"/>
</dbReference>
<dbReference type="InterPro" id="IPR011989">
    <property type="entry name" value="ARM-like"/>
</dbReference>
<dbReference type="PANTHER" id="PTHR10957">
    <property type="entry name" value="RAP1 GTPASE-GDP DISSOCIATION STIMULATOR 1"/>
    <property type="match status" value="1"/>
</dbReference>
<dbReference type="InterPro" id="IPR040144">
    <property type="entry name" value="RAP1GDS1"/>
</dbReference>
<dbReference type="GO" id="GO:0031267">
    <property type="term" value="F:small GTPase binding"/>
    <property type="evidence" value="ECO:0007669"/>
    <property type="project" value="EnsemblProtists"/>
</dbReference>
<evidence type="ECO:0000313" key="2">
    <source>
        <dbReference type="EMBL" id="EGC31148.1"/>
    </source>
</evidence>
<organism evidence="2 3">
    <name type="scientific">Dictyostelium purpureum</name>
    <name type="common">Slime mold</name>
    <dbReference type="NCBI Taxonomy" id="5786"/>
    <lineage>
        <taxon>Eukaryota</taxon>
        <taxon>Amoebozoa</taxon>
        <taxon>Evosea</taxon>
        <taxon>Eumycetozoa</taxon>
        <taxon>Dictyostelia</taxon>
        <taxon>Dictyosteliales</taxon>
        <taxon>Dictyosteliaceae</taxon>
        <taxon>Dictyostelium</taxon>
    </lineage>
</organism>
<keyword evidence="3" id="KW-1185">Reference proteome</keyword>
<dbReference type="EMBL" id="GL871274">
    <property type="protein sequence ID" value="EGC31148.1"/>
    <property type="molecule type" value="Genomic_DNA"/>
</dbReference>
<dbReference type="Gene3D" id="1.25.10.10">
    <property type="entry name" value="Leucine-rich Repeat Variant"/>
    <property type="match status" value="2"/>
</dbReference>
<dbReference type="eggNOG" id="ENOG502REAH">
    <property type="taxonomic scope" value="Eukaryota"/>
</dbReference>
<feature type="region of interest" description="Disordered" evidence="1">
    <location>
        <begin position="549"/>
        <end position="580"/>
    </location>
</feature>
<dbReference type="STRING" id="5786.F0ZY39"/>
<protein>
    <recommendedName>
        <fullName evidence="4">Armadillo-type fold</fullName>
    </recommendedName>
</protein>
<evidence type="ECO:0000256" key="1">
    <source>
        <dbReference type="SAM" id="MobiDB-lite"/>
    </source>
</evidence>
<dbReference type="KEGG" id="dpp:DICPUDRAFT_40381"/>
<dbReference type="InParanoid" id="F0ZY39"/>
<dbReference type="VEuPathDB" id="AmoebaDB:DICPUDRAFT_40381"/>
<dbReference type="GO" id="GO:0005085">
    <property type="term" value="F:guanyl-nucleotide exchange factor activity"/>
    <property type="evidence" value="ECO:0007669"/>
    <property type="project" value="InterPro"/>
</dbReference>
<dbReference type="OrthoDB" id="26149at2759"/>
<accession>F0ZY39</accession>
<dbReference type="AlphaFoldDB" id="F0ZY39"/>
<dbReference type="RefSeq" id="XP_003292336.1">
    <property type="nucleotide sequence ID" value="XM_003292288.1"/>
</dbReference>
<dbReference type="Proteomes" id="UP000001064">
    <property type="component" value="Unassembled WGS sequence"/>
</dbReference>
<dbReference type="GO" id="GO:0031152">
    <property type="term" value="P:aggregation involved in sorocarp development"/>
    <property type="evidence" value="ECO:0007669"/>
    <property type="project" value="EnsemblProtists"/>
</dbReference>
<evidence type="ECO:0000313" key="3">
    <source>
        <dbReference type="Proteomes" id="UP000001064"/>
    </source>
</evidence>
<gene>
    <name evidence="2" type="ORF">DICPUDRAFT_40381</name>
</gene>
<dbReference type="FunCoup" id="F0ZY39">
    <property type="interactions" value="106"/>
</dbReference>
<sequence length="763" mass="87789">MEEIRKLINDLGSDKSTQESATEDSVENIIKKIQINKNNVEENTLIYKTLADLSKIQDNRETIIRSPSNIIEKTSKLFELLLPNDEKSFEKDITKEDAELFSMICRLIGNLTYENEPNREYIFDKFPSILRYIVYLINQSKYSSVQRTACASIANLSSETDFIQLEFFKLGTVSILIDIICAENSNEEVNQMAIKAFSNIIDNEETQMNIHFKEVERLFNSLQKSLNNEGYYENSFAQDLVQSLSVLSQNKDLQKEILQEGFLNNLLELIENSEKQREIINEFKVEDIEKDKDISVAPVTSELIFKLADNDDYRQYFYCKGNKNIIDRMITIMTTATPKYPESDDKAPFKIMDHNKVKKNITKTVALCSLEDEVIDKFIKTPKIFIDLLTDPSEDPERIINGSMIIGNLARSEMNCKLLNSYNVIGITSELMKKFPNYQPIQHFGLSCIRNLTLPTVHRGFIPDNTLMENVVFNMKVHNQVIQFAAVSLLKNFVGSAQSNFKTIAQFPDALQSLLDLANGRIPSSMEESAEANSAPQQLDDAKIEELEEKQQEVEEKSIEKEQKKEDNMTKETKENEKKKERDMRVVYESTRIILRFVENQAEIGLEDDKKDNLIKEAIEPFYTLLKSPFPILQSEGAKGLAYCMKHNKDLITNRNDWLTDLIETLKVSMVTFQQLEREKKVTATDPNHQRLLQQLQANCQYSNDLQQAVLAIIYGFSLADDSIISKMKEQNIIQELKQLKSKPEASQIFIQLVQKILTQLTL</sequence>